<sequence length="465" mass="50492">MRMVVEVAGHVEGGSVVAAGDAVNVCITVTAPAATKDHNGGAIEDSAGELVSWCSAQIHCICTTNESYVVPPEPQKPETAKTGLQGNLGTPGTSFAPWRGETGQLVLTTKPTIIFCELVLQPGQSRTFRYREIVPSSGPPSYRGQHVKYSWKVTVGAQRHGSKIALIRLPLRVMLLPQPMPGVLESAYSESEEELSPSNPFLHQSSRHQLPTIPPSALLQVWPSRSVRAYNVVHSRGHVVKFSIFRSSYKLGDDILATLDFTQWQIPCVQYSVCLQSVEEISSEHKKRSKQGPSVVSYSKTHELCLSMSHTSLLLPVPLHVTPAFEVDMVSLQYRLHFEFVLCLNDSNKKLAKAKKKNSKKVNNSTTTSSESSGNKASSSTKGGTEARDSSTSSVDSVNNSVGDTGSDDDGGWQTLEDGSQFWSAPHQLDIETLVWDLPINICPSPLGHLTSALNLPESFAQMAV</sequence>
<dbReference type="InterPro" id="IPR014848">
    <property type="entry name" value="Rgp1"/>
</dbReference>
<protein>
    <submittedName>
        <fullName evidence="2">RAB6A-GEF complex partner protein 2-like</fullName>
    </submittedName>
</protein>
<reference evidence="2" key="1">
    <citation type="submission" date="2017-11" db="EMBL/GenBank/DDBJ databases">
        <title>The sensing device of the deep-sea amphipod.</title>
        <authorList>
            <person name="Kobayashi H."/>
            <person name="Nagahama T."/>
            <person name="Arai W."/>
            <person name="Sasagawa Y."/>
            <person name="Umeda M."/>
            <person name="Hayashi T."/>
            <person name="Nikaido I."/>
            <person name="Watanabe H."/>
            <person name="Oguri K."/>
            <person name="Kitazato H."/>
            <person name="Fujioka K."/>
            <person name="Kido Y."/>
            <person name="Takami H."/>
        </authorList>
    </citation>
    <scope>NUCLEOTIDE SEQUENCE</scope>
    <source>
        <tissue evidence="2">Whole body</tissue>
    </source>
</reference>
<evidence type="ECO:0000313" key="2">
    <source>
        <dbReference type="EMBL" id="LAC26770.1"/>
    </source>
</evidence>
<organism evidence="2">
    <name type="scientific">Hirondellea gigas</name>
    <dbReference type="NCBI Taxonomy" id="1518452"/>
    <lineage>
        <taxon>Eukaryota</taxon>
        <taxon>Metazoa</taxon>
        <taxon>Ecdysozoa</taxon>
        <taxon>Arthropoda</taxon>
        <taxon>Crustacea</taxon>
        <taxon>Multicrustacea</taxon>
        <taxon>Malacostraca</taxon>
        <taxon>Eumalacostraca</taxon>
        <taxon>Peracarida</taxon>
        <taxon>Amphipoda</taxon>
        <taxon>Amphilochidea</taxon>
        <taxon>Lysianassida</taxon>
        <taxon>Lysianassidira</taxon>
        <taxon>Lysianassoidea</taxon>
        <taxon>Lysianassidae</taxon>
        <taxon>Hirondellea</taxon>
    </lineage>
</organism>
<dbReference type="Pfam" id="PF08737">
    <property type="entry name" value="Rgp1"/>
    <property type="match status" value="2"/>
</dbReference>
<dbReference type="PANTHER" id="PTHR12507">
    <property type="entry name" value="REDUCED GROWTH PHENOTYPE 1 RGP1, YEAST -RELATED"/>
    <property type="match status" value="1"/>
</dbReference>
<accession>A0A6A7G7A3</accession>
<feature type="region of interest" description="Disordered" evidence="1">
    <location>
        <begin position="354"/>
        <end position="418"/>
    </location>
</feature>
<dbReference type="EMBL" id="IACT01007656">
    <property type="protein sequence ID" value="LAC26770.1"/>
    <property type="molecule type" value="mRNA"/>
</dbReference>
<name>A0A6A7G7A3_9CRUS</name>
<evidence type="ECO:0000256" key="1">
    <source>
        <dbReference type="SAM" id="MobiDB-lite"/>
    </source>
</evidence>
<dbReference type="AlphaFoldDB" id="A0A6A7G7A3"/>
<proteinExistence type="evidence at transcript level"/>
<feature type="compositionally biased region" description="Low complexity" evidence="1">
    <location>
        <begin position="361"/>
        <end position="405"/>
    </location>
</feature>